<name>A0A1I6KYC6_9FIRM</name>
<accession>A0A1I6KYC6</accession>
<protein>
    <recommendedName>
        <fullName evidence="9">Endoribonuclease YbeY</fullName>
        <ecNumber evidence="9">3.1.-.-</ecNumber>
    </recommendedName>
</protein>
<evidence type="ECO:0000256" key="1">
    <source>
        <dbReference type="ARBA" id="ARBA00010875"/>
    </source>
</evidence>
<sequence length="168" mass="19720">MNINIENEYTEEITFPYEELVEKVVNQALQYEACPYEVELNVLLTDNEGIHQINLETREIDKETDVLSFPMVDYEQASDFSSLEEHELEYFNPETGELLLGDIVVSIDKVYEQADLYGHSEKREFCFLIAHSMLHLFGYDHMGDSERMKMEKKQEEILKLLNILRNGD</sequence>
<dbReference type="RefSeq" id="WP_092562112.1">
    <property type="nucleotide sequence ID" value="NZ_FOYZ01000011.1"/>
</dbReference>
<comment type="function">
    <text evidence="9">Single strand-specific metallo-endoribonuclease involved in late-stage 70S ribosome quality control and in maturation of the 3' terminus of the 16S rRNA.</text>
</comment>
<evidence type="ECO:0000313" key="11">
    <source>
        <dbReference type="Proteomes" id="UP000199659"/>
    </source>
</evidence>
<comment type="similarity">
    <text evidence="1 9">Belongs to the endoribonuclease YbeY family.</text>
</comment>
<keyword evidence="6 9" id="KW-0255">Endonuclease</keyword>
<organism evidence="10 11">
    <name type="scientific">Anaeromicropila populeti</name>
    <dbReference type="NCBI Taxonomy" id="37658"/>
    <lineage>
        <taxon>Bacteria</taxon>
        <taxon>Bacillati</taxon>
        <taxon>Bacillota</taxon>
        <taxon>Clostridia</taxon>
        <taxon>Lachnospirales</taxon>
        <taxon>Lachnospiraceae</taxon>
        <taxon>Anaeromicropila</taxon>
    </lineage>
</organism>
<dbReference type="OrthoDB" id="9807740at2"/>
<dbReference type="InterPro" id="IPR020549">
    <property type="entry name" value="YbeY_CS"/>
</dbReference>
<comment type="cofactor">
    <cofactor evidence="9">
        <name>Zn(2+)</name>
        <dbReference type="ChEBI" id="CHEBI:29105"/>
    </cofactor>
    <text evidence="9">Binds 1 zinc ion.</text>
</comment>
<dbReference type="GO" id="GO:0006364">
    <property type="term" value="P:rRNA processing"/>
    <property type="evidence" value="ECO:0007669"/>
    <property type="project" value="UniProtKB-UniRule"/>
</dbReference>
<dbReference type="InterPro" id="IPR023091">
    <property type="entry name" value="MetalPrtase_cat_dom_sf_prd"/>
</dbReference>
<keyword evidence="3 9" id="KW-0698">rRNA processing</keyword>
<evidence type="ECO:0000256" key="4">
    <source>
        <dbReference type="ARBA" id="ARBA00022722"/>
    </source>
</evidence>
<evidence type="ECO:0000256" key="3">
    <source>
        <dbReference type="ARBA" id="ARBA00022552"/>
    </source>
</evidence>
<dbReference type="InterPro" id="IPR002036">
    <property type="entry name" value="YbeY"/>
</dbReference>
<evidence type="ECO:0000256" key="7">
    <source>
        <dbReference type="ARBA" id="ARBA00022801"/>
    </source>
</evidence>
<dbReference type="GO" id="GO:0004521">
    <property type="term" value="F:RNA endonuclease activity"/>
    <property type="evidence" value="ECO:0007669"/>
    <property type="project" value="UniProtKB-UniRule"/>
</dbReference>
<feature type="binding site" evidence="9">
    <location>
        <position position="131"/>
    </location>
    <ligand>
        <name>Zn(2+)</name>
        <dbReference type="ChEBI" id="CHEBI:29105"/>
        <note>catalytic</note>
    </ligand>
</feature>
<feature type="binding site" evidence="9">
    <location>
        <position position="135"/>
    </location>
    <ligand>
        <name>Zn(2+)</name>
        <dbReference type="ChEBI" id="CHEBI:29105"/>
        <note>catalytic</note>
    </ligand>
</feature>
<evidence type="ECO:0000256" key="8">
    <source>
        <dbReference type="ARBA" id="ARBA00022833"/>
    </source>
</evidence>
<dbReference type="Gene3D" id="3.40.390.30">
    <property type="entry name" value="Metalloproteases ('zincins'), catalytic domain"/>
    <property type="match status" value="1"/>
</dbReference>
<dbReference type="PANTHER" id="PTHR46986">
    <property type="entry name" value="ENDORIBONUCLEASE YBEY, CHLOROPLASTIC"/>
    <property type="match status" value="1"/>
</dbReference>
<feature type="binding site" evidence="9">
    <location>
        <position position="141"/>
    </location>
    <ligand>
        <name>Zn(2+)</name>
        <dbReference type="ChEBI" id="CHEBI:29105"/>
        <note>catalytic</note>
    </ligand>
</feature>
<dbReference type="HAMAP" id="MF_00009">
    <property type="entry name" value="Endoribonucl_YbeY"/>
    <property type="match status" value="1"/>
</dbReference>
<dbReference type="AlphaFoldDB" id="A0A1I6KYC6"/>
<dbReference type="EC" id="3.1.-.-" evidence="9"/>
<evidence type="ECO:0000313" key="10">
    <source>
        <dbReference type="EMBL" id="SFR96204.1"/>
    </source>
</evidence>
<dbReference type="GO" id="GO:0005737">
    <property type="term" value="C:cytoplasm"/>
    <property type="evidence" value="ECO:0007669"/>
    <property type="project" value="UniProtKB-SubCell"/>
</dbReference>
<evidence type="ECO:0000256" key="6">
    <source>
        <dbReference type="ARBA" id="ARBA00022759"/>
    </source>
</evidence>
<gene>
    <name evidence="9" type="primary">ybeY</name>
    <name evidence="10" type="ORF">SAMN05661086_02894</name>
</gene>
<keyword evidence="4 9" id="KW-0540">Nuclease</keyword>
<dbReference type="Proteomes" id="UP000199659">
    <property type="component" value="Unassembled WGS sequence"/>
</dbReference>
<dbReference type="PROSITE" id="PS01306">
    <property type="entry name" value="UPF0054"/>
    <property type="match status" value="1"/>
</dbReference>
<dbReference type="GO" id="GO:0004222">
    <property type="term" value="F:metalloendopeptidase activity"/>
    <property type="evidence" value="ECO:0007669"/>
    <property type="project" value="InterPro"/>
</dbReference>
<dbReference type="SUPFAM" id="SSF55486">
    <property type="entry name" value="Metalloproteases ('zincins'), catalytic domain"/>
    <property type="match status" value="1"/>
</dbReference>
<keyword evidence="7 9" id="KW-0378">Hydrolase</keyword>
<evidence type="ECO:0000256" key="2">
    <source>
        <dbReference type="ARBA" id="ARBA00022517"/>
    </source>
</evidence>
<proteinExistence type="inferred from homology"/>
<dbReference type="EMBL" id="FOYZ01000011">
    <property type="protein sequence ID" value="SFR96204.1"/>
    <property type="molecule type" value="Genomic_DNA"/>
</dbReference>
<dbReference type="Pfam" id="PF02130">
    <property type="entry name" value="YbeY"/>
    <property type="match status" value="1"/>
</dbReference>
<dbReference type="GO" id="GO:0008270">
    <property type="term" value="F:zinc ion binding"/>
    <property type="evidence" value="ECO:0007669"/>
    <property type="project" value="UniProtKB-UniRule"/>
</dbReference>
<keyword evidence="5 9" id="KW-0479">Metal-binding</keyword>
<dbReference type="NCBIfam" id="TIGR00043">
    <property type="entry name" value="rRNA maturation RNase YbeY"/>
    <property type="match status" value="1"/>
</dbReference>
<keyword evidence="2 9" id="KW-0690">Ribosome biogenesis</keyword>
<keyword evidence="8 9" id="KW-0862">Zinc</keyword>
<comment type="subcellular location">
    <subcellularLocation>
        <location evidence="9">Cytoplasm</location>
    </subcellularLocation>
</comment>
<dbReference type="PANTHER" id="PTHR46986:SF1">
    <property type="entry name" value="ENDORIBONUCLEASE YBEY, CHLOROPLASTIC"/>
    <property type="match status" value="1"/>
</dbReference>
<keyword evidence="11" id="KW-1185">Reference proteome</keyword>
<evidence type="ECO:0000256" key="9">
    <source>
        <dbReference type="HAMAP-Rule" id="MF_00009"/>
    </source>
</evidence>
<dbReference type="STRING" id="37658.SAMN05661086_02894"/>
<evidence type="ECO:0000256" key="5">
    <source>
        <dbReference type="ARBA" id="ARBA00022723"/>
    </source>
</evidence>
<reference evidence="10 11" key="1">
    <citation type="submission" date="2016-10" db="EMBL/GenBank/DDBJ databases">
        <authorList>
            <person name="de Groot N.N."/>
        </authorList>
    </citation>
    <scope>NUCLEOTIDE SEQUENCE [LARGE SCALE GENOMIC DNA]</scope>
    <source>
        <strain evidence="10 11">743A</strain>
    </source>
</reference>
<keyword evidence="9" id="KW-0963">Cytoplasm</keyword>